<dbReference type="FunFam" id="1.20.1070.10:FF:000035">
    <property type="entry name" value="C-C chemokine receptor type 6"/>
    <property type="match status" value="1"/>
</dbReference>
<dbReference type="InterPro" id="IPR000276">
    <property type="entry name" value="GPCR_Rhodpsn"/>
</dbReference>
<dbReference type="Pfam" id="PF00001">
    <property type="entry name" value="7tm_1"/>
    <property type="match status" value="1"/>
</dbReference>
<feature type="transmembrane region" description="Helical" evidence="11">
    <location>
        <begin position="148"/>
        <end position="168"/>
    </location>
</feature>
<dbReference type="PROSITE" id="PS00237">
    <property type="entry name" value="G_PROTEIN_RECEP_F1_1"/>
    <property type="match status" value="1"/>
</dbReference>
<dbReference type="GO" id="GO:0007204">
    <property type="term" value="P:positive regulation of cytosolic calcium ion concentration"/>
    <property type="evidence" value="ECO:0007669"/>
    <property type="project" value="TreeGrafter"/>
</dbReference>
<evidence type="ECO:0000256" key="7">
    <source>
        <dbReference type="ARBA" id="ARBA00023170"/>
    </source>
</evidence>
<dbReference type="Proteomes" id="UP000770717">
    <property type="component" value="Unassembled WGS sequence"/>
</dbReference>
<dbReference type="GO" id="GO:0019957">
    <property type="term" value="F:C-C chemokine binding"/>
    <property type="evidence" value="ECO:0007669"/>
    <property type="project" value="TreeGrafter"/>
</dbReference>
<dbReference type="SUPFAM" id="SSF81321">
    <property type="entry name" value="Family A G protein-coupled receptor-like"/>
    <property type="match status" value="1"/>
</dbReference>
<dbReference type="GO" id="GO:0006955">
    <property type="term" value="P:immune response"/>
    <property type="evidence" value="ECO:0007669"/>
    <property type="project" value="InterPro"/>
</dbReference>
<dbReference type="OrthoDB" id="5970631at2759"/>
<feature type="non-terminal residue" evidence="13">
    <location>
        <position position="1"/>
    </location>
</feature>
<dbReference type="PRINTS" id="PR00237">
    <property type="entry name" value="GPCRRHODOPSN"/>
</dbReference>
<reference evidence="13" key="1">
    <citation type="thesis" date="2020" institute="ProQuest LLC" country="789 East Eisenhower Parkway, Ann Arbor, MI, USA">
        <title>Comparative Genomics and Chromosome Evolution.</title>
        <authorList>
            <person name="Mudd A.B."/>
        </authorList>
    </citation>
    <scope>NUCLEOTIDE SEQUENCE</scope>
    <source>
        <strain evidence="13">HN-11 Male</strain>
        <tissue evidence="13">Kidney and liver</tissue>
    </source>
</reference>
<evidence type="ECO:0000256" key="4">
    <source>
        <dbReference type="ARBA" id="ARBA00022989"/>
    </source>
</evidence>
<evidence type="ECO:0000259" key="12">
    <source>
        <dbReference type="PROSITE" id="PS50262"/>
    </source>
</evidence>
<keyword evidence="5 10" id="KW-0297">G-protein coupled receptor</keyword>
<evidence type="ECO:0000256" key="8">
    <source>
        <dbReference type="ARBA" id="ARBA00023180"/>
    </source>
</evidence>
<dbReference type="GO" id="GO:0060326">
    <property type="term" value="P:cell chemotaxis"/>
    <property type="evidence" value="ECO:0007669"/>
    <property type="project" value="TreeGrafter"/>
</dbReference>
<proteinExistence type="inferred from homology"/>
<evidence type="ECO:0000256" key="5">
    <source>
        <dbReference type="ARBA" id="ARBA00023040"/>
    </source>
</evidence>
<dbReference type="EMBL" id="WNTK01000066">
    <property type="protein sequence ID" value="KAG9472229.1"/>
    <property type="molecule type" value="Genomic_DNA"/>
</dbReference>
<gene>
    <name evidence="13" type="ORF">GDO78_020662</name>
</gene>
<organism evidence="13 14">
    <name type="scientific">Eleutherodactylus coqui</name>
    <name type="common">Puerto Rican coqui</name>
    <dbReference type="NCBI Taxonomy" id="57060"/>
    <lineage>
        <taxon>Eukaryota</taxon>
        <taxon>Metazoa</taxon>
        <taxon>Chordata</taxon>
        <taxon>Craniata</taxon>
        <taxon>Vertebrata</taxon>
        <taxon>Euteleostomi</taxon>
        <taxon>Amphibia</taxon>
        <taxon>Batrachia</taxon>
        <taxon>Anura</taxon>
        <taxon>Neobatrachia</taxon>
        <taxon>Hyloidea</taxon>
        <taxon>Eleutherodactylidae</taxon>
        <taxon>Eleutherodactylinae</taxon>
        <taxon>Eleutherodactylus</taxon>
        <taxon>Eleutherodactylus</taxon>
    </lineage>
</organism>
<comment type="caution">
    <text evidence="13">The sequence shown here is derived from an EMBL/GenBank/DDBJ whole genome shotgun (WGS) entry which is preliminary data.</text>
</comment>
<dbReference type="PRINTS" id="PR00657">
    <property type="entry name" value="CCCHEMOKINER"/>
</dbReference>
<dbReference type="PROSITE" id="PS50262">
    <property type="entry name" value="G_PROTEIN_RECEP_F1_2"/>
    <property type="match status" value="1"/>
</dbReference>
<evidence type="ECO:0000256" key="2">
    <source>
        <dbReference type="ARBA" id="ARBA00022475"/>
    </source>
</evidence>
<keyword evidence="3 10" id="KW-0812">Transmembrane</keyword>
<evidence type="ECO:0000256" key="11">
    <source>
        <dbReference type="SAM" id="Phobius"/>
    </source>
</evidence>
<evidence type="ECO:0000256" key="1">
    <source>
        <dbReference type="ARBA" id="ARBA00004651"/>
    </source>
</evidence>
<evidence type="ECO:0000256" key="6">
    <source>
        <dbReference type="ARBA" id="ARBA00023136"/>
    </source>
</evidence>
<dbReference type="InterPro" id="IPR050119">
    <property type="entry name" value="CCR1-9-like"/>
</dbReference>
<dbReference type="GO" id="GO:0009897">
    <property type="term" value="C:external side of plasma membrane"/>
    <property type="evidence" value="ECO:0007669"/>
    <property type="project" value="TreeGrafter"/>
</dbReference>
<feature type="transmembrane region" description="Helical" evidence="11">
    <location>
        <begin position="67"/>
        <end position="86"/>
    </location>
</feature>
<dbReference type="GO" id="GO:0019722">
    <property type="term" value="P:calcium-mediated signaling"/>
    <property type="evidence" value="ECO:0007669"/>
    <property type="project" value="TreeGrafter"/>
</dbReference>
<keyword evidence="9 10" id="KW-0807">Transducer</keyword>
<sequence length="356" mass="41144">FSTSTTYYPDIDYIPQEPCSQESVRVFLKTFAPVTFSFIFVFGLVGNILVVITFINYRRRKNMTDVYLLNMAIADILFIFTLPFWAVYYYDEWIFKDFMCKMVRSIYVINFNCSMLLLACVGIDRYVAIVQVTKSFRLRTMALAYKRILCLSVWILSVILSTTTYIFSATYTVNTNRLVCEAQYPKYLEASKWKLAAIIVEVSVGFLIPFAVMFFCYVSIVKALLKAKNSQRHKAINVVVTVVIIFLICQLPYNVILLRKVAKADQVPSCQETMNEWYAVFITKTLAYFHCCLNPVIYAFIGVKFRNYFLKIMQDLCCFRKLCTPITHWSRASSDIYSSRKTSEISASEGGSSFTM</sequence>
<dbReference type="PRINTS" id="PR01529">
    <property type="entry name" value="CHEMOKINER6"/>
</dbReference>
<feature type="transmembrane region" description="Helical" evidence="11">
    <location>
        <begin position="277"/>
        <end position="301"/>
    </location>
</feature>
<comment type="subcellular location">
    <subcellularLocation>
        <location evidence="1">Cell membrane</location>
        <topology evidence="1">Multi-pass membrane protein</topology>
    </subcellularLocation>
</comment>
<dbReference type="InterPro" id="IPR017452">
    <property type="entry name" value="GPCR_Rhodpsn_7TM"/>
</dbReference>
<protein>
    <recommendedName>
        <fullName evidence="12">G-protein coupled receptors family 1 profile domain-containing protein</fullName>
    </recommendedName>
</protein>
<dbReference type="GO" id="GO:0016493">
    <property type="term" value="F:C-C chemokine receptor activity"/>
    <property type="evidence" value="ECO:0007669"/>
    <property type="project" value="InterPro"/>
</dbReference>
<dbReference type="PANTHER" id="PTHR10489:SF611">
    <property type="entry name" value="C-C CHEMOKINE RECEPTOR TYPE 6"/>
    <property type="match status" value="1"/>
</dbReference>
<evidence type="ECO:0000256" key="9">
    <source>
        <dbReference type="ARBA" id="ARBA00023224"/>
    </source>
</evidence>
<keyword evidence="7 10" id="KW-0675">Receptor</keyword>
<evidence type="ECO:0000256" key="3">
    <source>
        <dbReference type="ARBA" id="ARBA00022692"/>
    </source>
</evidence>
<feature type="transmembrane region" description="Helical" evidence="11">
    <location>
        <begin position="195"/>
        <end position="224"/>
    </location>
</feature>
<evidence type="ECO:0000256" key="10">
    <source>
        <dbReference type="RuleBase" id="RU000688"/>
    </source>
</evidence>
<name>A0A8J6ENW9_ELECQ</name>
<keyword evidence="6 11" id="KW-0472">Membrane</keyword>
<accession>A0A8J6ENW9</accession>
<comment type="similarity">
    <text evidence="10">Belongs to the G-protein coupled receptor 1 family.</text>
</comment>
<feature type="transmembrane region" description="Helical" evidence="11">
    <location>
        <begin position="31"/>
        <end position="55"/>
    </location>
</feature>
<feature type="transmembrane region" description="Helical" evidence="11">
    <location>
        <begin position="236"/>
        <end position="257"/>
    </location>
</feature>
<keyword evidence="2" id="KW-1003">Cell membrane</keyword>
<dbReference type="Gene3D" id="1.20.1070.10">
    <property type="entry name" value="Rhodopsin 7-helix transmembrane proteins"/>
    <property type="match status" value="1"/>
</dbReference>
<dbReference type="InterPro" id="IPR000355">
    <property type="entry name" value="Chemokine_rcpt"/>
</dbReference>
<evidence type="ECO:0000313" key="14">
    <source>
        <dbReference type="Proteomes" id="UP000770717"/>
    </source>
</evidence>
<dbReference type="InterPro" id="IPR004067">
    <property type="entry name" value="Chemokine_CCR6"/>
</dbReference>
<keyword evidence="14" id="KW-1185">Reference proteome</keyword>
<feature type="transmembrane region" description="Helical" evidence="11">
    <location>
        <begin position="106"/>
        <end position="127"/>
    </location>
</feature>
<evidence type="ECO:0000313" key="13">
    <source>
        <dbReference type="EMBL" id="KAG9472229.1"/>
    </source>
</evidence>
<keyword evidence="8" id="KW-0325">Glycoprotein</keyword>
<keyword evidence="4 11" id="KW-1133">Transmembrane helix</keyword>
<feature type="domain" description="G-protein coupled receptors family 1 profile" evidence="12">
    <location>
        <begin position="46"/>
        <end position="298"/>
    </location>
</feature>
<dbReference type="AlphaFoldDB" id="A0A8J6ENW9"/>
<dbReference type="PANTHER" id="PTHR10489">
    <property type="entry name" value="CELL ADHESION MOLECULE"/>
    <property type="match status" value="1"/>
</dbReference>